<evidence type="ECO:0000313" key="1">
    <source>
        <dbReference type="EMBL" id="CAK9115812.1"/>
    </source>
</evidence>
<gene>
    <name evidence="1" type="ORF">CCMP2556_LOCUS53553</name>
</gene>
<comment type="caution">
    <text evidence="1">The sequence shown here is derived from an EMBL/GenBank/DDBJ whole genome shotgun (WGS) entry which is preliminary data.</text>
</comment>
<proteinExistence type="predicted"/>
<dbReference type="EMBL" id="CAXAMN010028239">
    <property type="protein sequence ID" value="CAK9115812.1"/>
    <property type="molecule type" value="Genomic_DNA"/>
</dbReference>
<evidence type="ECO:0000313" key="2">
    <source>
        <dbReference type="Proteomes" id="UP001642484"/>
    </source>
</evidence>
<sequence>MNTFIELLACALERRPGKSCGVVICPHLVSEKVGFGTRGEIRRVEDKLEARAIRSCPFVIRCTEPPSNKKVPMVFQAWVCMCDVGSDQNGFRECQLASDRSTRVDIPWQSESKYIVPCAEKDGLPHASEGMRSLSDVQECAQYLAGSALPEGLLEGVLERSGVKAGSRVLVCNLTPYDCHLERAVLHWSETHASSKITMKSLSVTTNISTSEYCERSMAMELLQDGSNTFHIMVESLSNFII</sequence>
<keyword evidence="2" id="KW-1185">Reference proteome</keyword>
<reference evidence="1 2" key="1">
    <citation type="submission" date="2024-02" db="EMBL/GenBank/DDBJ databases">
        <authorList>
            <person name="Chen Y."/>
            <person name="Shah S."/>
            <person name="Dougan E. K."/>
            <person name="Thang M."/>
            <person name="Chan C."/>
        </authorList>
    </citation>
    <scope>NUCLEOTIDE SEQUENCE [LARGE SCALE GENOMIC DNA]</scope>
</reference>
<organism evidence="1 2">
    <name type="scientific">Durusdinium trenchii</name>
    <dbReference type="NCBI Taxonomy" id="1381693"/>
    <lineage>
        <taxon>Eukaryota</taxon>
        <taxon>Sar</taxon>
        <taxon>Alveolata</taxon>
        <taxon>Dinophyceae</taxon>
        <taxon>Suessiales</taxon>
        <taxon>Symbiodiniaceae</taxon>
        <taxon>Durusdinium</taxon>
    </lineage>
</organism>
<protein>
    <submittedName>
        <fullName evidence="1">Uncharacterized protein</fullName>
    </submittedName>
</protein>
<dbReference type="Proteomes" id="UP001642484">
    <property type="component" value="Unassembled WGS sequence"/>
</dbReference>
<name>A0ABP0STS5_9DINO</name>
<accession>A0ABP0STS5</accession>